<evidence type="ECO:0000313" key="1">
    <source>
        <dbReference type="EMBL" id="KAF8794369.1"/>
    </source>
</evidence>
<reference evidence="1" key="1">
    <citation type="journal article" date="2020" name="bioRxiv">
        <title>Chromosome-level reference genome of the European wasp spider Argiope bruennichi: a resource for studies on range expansion and evolutionary adaptation.</title>
        <authorList>
            <person name="Sheffer M.M."/>
            <person name="Hoppe A."/>
            <person name="Krehenwinkel H."/>
            <person name="Uhl G."/>
            <person name="Kuss A.W."/>
            <person name="Jensen L."/>
            <person name="Jensen C."/>
            <person name="Gillespie R.G."/>
            <person name="Hoff K.J."/>
            <person name="Prost S."/>
        </authorList>
    </citation>
    <scope>NUCLEOTIDE SEQUENCE</scope>
</reference>
<dbReference type="AlphaFoldDB" id="A0A8T0FXJ6"/>
<organism evidence="1 2">
    <name type="scientific">Argiope bruennichi</name>
    <name type="common">Wasp spider</name>
    <name type="synonym">Aranea bruennichi</name>
    <dbReference type="NCBI Taxonomy" id="94029"/>
    <lineage>
        <taxon>Eukaryota</taxon>
        <taxon>Metazoa</taxon>
        <taxon>Ecdysozoa</taxon>
        <taxon>Arthropoda</taxon>
        <taxon>Chelicerata</taxon>
        <taxon>Arachnida</taxon>
        <taxon>Araneae</taxon>
        <taxon>Araneomorphae</taxon>
        <taxon>Entelegynae</taxon>
        <taxon>Araneoidea</taxon>
        <taxon>Araneidae</taxon>
        <taxon>Argiope</taxon>
    </lineage>
</organism>
<reference evidence="1" key="2">
    <citation type="submission" date="2020-06" db="EMBL/GenBank/DDBJ databases">
        <authorList>
            <person name="Sheffer M."/>
        </authorList>
    </citation>
    <scope>NUCLEOTIDE SEQUENCE</scope>
</reference>
<protein>
    <submittedName>
        <fullName evidence="1">Uncharacterized protein</fullName>
    </submittedName>
</protein>
<dbReference type="EMBL" id="JABXBU010000002">
    <property type="protein sequence ID" value="KAF8794369.1"/>
    <property type="molecule type" value="Genomic_DNA"/>
</dbReference>
<comment type="caution">
    <text evidence="1">The sequence shown here is derived from an EMBL/GenBank/DDBJ whole genome shotgun (WGS) entry which is preliminary data.</text>
</comment>
<sequence length="290" mass="30035">MCVVRGAELLWVGNCGVRGAGSRRRGQCVGLWRRGNCAAWEMCVVVAEREGSVGGGQWGVCVRGAGLLSAGAKWVGAPEGGICLSAWANCVVGPRRGELSVGPWARVLCVARAGILSVGRGMFCVCARSGNVCRRGNGVCARSGNVCRGGGNAVCERNCLRVGNAWGVEGMVVGCGEWCVWAGIDVGVGKVVDGNCLSRGEVFWSGIWGCRGGMWGERELSVGVGKCAGGEMGLFGVGMCVEGGKCCRRGECVWSGKFVCGGWGMCVERELLWRGGECFLVCVCGGGAGN</sequence>
<evidence type="ECO:0000313" key="2">
    <source>
        <dbReference type="Proteomes" id="UP000807504"/>
    </source>
</evidence>
<gene>
    <name evidence="1" type="ORF">HNY73_002357</name>
</gene>
<proteinExistence type="predicted"/>
<dbReference type="Proteomes" id="UP000807504">
    <property type="component" value="Unassembled WGS sequence"/>
</dbReference>
<name>A0A8T0FXJ6_ARGBR</name>
<accession>A0A8T0FXJ6</accession>
<keyword evidence="2" id="KW-1185">Reference proteome</keyword>